<dbReference type="RefSeq" id="WP_350243298.1">
    <property type="nucleotide sequence ID" value="NZ_CP158299.1"/>
</dbReference>
<dbReference type="KEGG" id="dsc:ABOD76_17755"/>
<protein>
    <submittedName>
        <fullName evidence="1">GIY-YIG nuclease family protein</fullName>
    </submittedName>
</protein>
<accession>A0AAU7UAD0</accession>
<organism evidence="1">
    <name type="scientific">Deinococcus sonorensis KR-87</name>
    <dbReference type="NCBI Taxonomy" id="694439"/>
    <lineage>
        <taxon>Bacteria</taxon>
        <taxon>Thermotogati</taxon>
        <taxon>Deinococcota</taxon>
        <taxon>Deinococci</taxon>
        <taxon>Deinococcales</taxon>
        <taxon>Deinococcaceae</taxon>
        <taxon>Deinococcus</taxon>
    </lineage>
</organism>
<proteinExistence type="predicted"/>
<evidence type="ECO:0000313" key="1">
    <source>
        <dbReference type="EMBL" id="XBV85261.1"/>
    </source>
</evidence>
<gene>
    <name evidence="1" type="ORF">ABOD76_17755</name>
</gene>
<reference evidence="1" key="1">
    <citation type="submission" date="2024-06" db="EMBL/GenBank/DDBJ databases">
        <title>Draft Genome Sequence of Deinococcus sonorensis Type Strain KR-87, a Biofilm Producing Representative of the Genus Deinococcus.</title>
        <authorList>
            <person name="Boren L.S."/>
            <person name="Grosso R.A."/>
            <person name="Hugenberg-Cox A.N."/>
            <person name="Hill J.T.E."/>
            <person name="Albert C.M."/>
            <person name="Tuohy J.M."/>
        </authorList>
    </citation>
    <scope>NUCLEOTIDE SEQUENCE</scope>
    <source>
        <strain evidence="1">KR-87</strain>
    </source>
</reference>
<dbReference type="AlphaFoldDB" id="A0AAU7UAD0"/>
<name>A0AAU7UAD0_9DEIO</name>
<sequence>MTGTADSAVARRHFEGWLAAHQGYGFVLANAGEPMVRGRMLAQLTSLTGRQQDPEYICLLMEQRLGDETPAHIGRTRTPGRYWSDHLRGLLAAQGEYARWRRRLLREGHDTVRYDLHLYVIGQRHVAFAPQPDGPVSAEAVERQLVALATEGFPLRLLNDGDQTG</sequence>
<dbReference type="EMBL" id="CP158299">
    <property type="protein sequence ID" value="XBV85261.1"/>
    <property type="molecule type" value="Genomic_DNA"/>
</dbReference>